<dbReference type="Proteomes" id="UP000247569">
    <property type="component" value="Unassembled WGS sequence"/>
</dbReference>
<organism evidence="2 3">
    <name type="scientific">Nocardia tenerifensis</name>
    <dbReference type="NCBI Taxonomy" id="228006"/>
    <lineage>
        <taxon>Bacteria</taxon>
        <taxon>Bacillati</taxon>
        <taxon>Actinomycetota</taxon>
        <taxon>Actinomycetes</taxon>
        <taxon>Mycobacteriales</taxon>
        <taxon>Nocardiaceae</taxon>
        <taxon>Nocardia</taxon>
    </lineage>
</organism>
<keyword evidence="1" id="KW-0472">Membrane</keyword>
<keyword evidence="1" id="KW-0812">Transmembrane</keyword>
<keyword evidence="3" id="KW-1185">Reference proteome</keyword>
<accession>A0A318KG61</accession>
<feature type="transmembrane region" description="Helical" evidence="1">
    <location>
        <begin position="21"/>
        <end position="41"/>
    </location>
</feature>
<name>A0A318KG61_9NOCA</name>
<feature type="transmembrane region" description="Helical" evidence="1">
    <location>
        <begin position="163"/>
        <end position="182"/>
    </location>
</feature>
<sequence>MNIYDTGSRRVDLRTSLSRPLLTIAAVSLTLGVVAGGVSYLDRSPVPEAHVDGTAAWGTHIALFALTVAAGIVVVRRIGVSAFTRLLLSPVTSVAAQRLTTTARSIFHHPTALLRLLAGLLPAAVVVYSPFRMGMQILGGLDPNFTANAWGGPSYLGAMACHYLDALLLIAASTALLHWLLLPADRRR</sequence>
<evidence type="ECO:0000313" key="3">
    <source>
        <dbReference type="Proteomes" id="UP000247569"/>
    </source>
</evidence>
<proteinExistence type="predicted"/>
<dbReference type="EMBL" id="QJKF01000001">
    <property type="protein sequence ID" value="PXX71163.1"/>
    <property type="molecule type" value="Genomic_DNA"/>
</dbReference>
<dbReference type="RefSeq" id="WP_051187463.1">
    <property type="nucleotide sequence ID" value="NZ_QJKF01000001.1"/>
</dbReference>
<dbReference type="AlphaFoldDB" id="A0A318KG61"/>
<dbReference type="OrthoDB" id="4557719at2"/>
<keyword evidence="1" id="KW-1133">Transmembrane helix</keyword>
<evidence type="ECO:0000256" key="1">
    <source>
        <dbReference type="SAM" id="Phobius"/>
    </source>
</evidence>
<comment type="caution">
    <text evidence="2">The sequence shown here is derived from an EMBL/GenBank/DDBJ whole genome shotgun (WGS) entry which is preliminary data.</text>
</comment>
<gene>
    <name evidence="2" type="ORF">DFR70_101585</name>
</gene>
<evidence type="ECO:0000313" key="2">
    <source>
        <dbReference type="EMBL" id="PXX71163.1"/>
    </source>
</evidence>
<feature type="transmembrane region" description="Helical" evidence="1">
    <location>
        <begin position="53"/>
        <end position="75"/>
    </location>
</feature>
<reference evidence="2 3" key="1">
    <citation type="submission" date="2018-05" db="EMBL/GenBank/DDBJ databases">
        <title>Genomic Encyclopedia of Type Strains, Phase IV (KMG-IV): sequencing the most valuable type-strain genomes for metagenomic binning, comparative biology and taxonomic classification.</title>
        <authorList>
            <person name="Goeker M."/>
        </authorList>
    </citation>
    <scope>NUCLEOTIDE SEQUENCE [LARGE SCALE GENOMIC DNA]</scope>
    <source>
        <strain evidence="2 3">DSM 44704</strain>
    </source>
</reference>
<protein>
    <submittedName>
        <fullName evidence="2">Uncharacterized protein</fullName>
    </submittedName>
</protein>
<feature type="transmembrane region" description="Helical" evidence="1">
    <location>
        <begin position="112"/>
        <end position="131"/>
    </location>
</feature>